<dbReference type="EMBL" id="ML734819">
    <property type="protein sequence ID" value="KAB8239961.1"/>
    <property type="molecule type" value="Genomic_DNA"/>
</dbReference>
<accession>A0A5N6GBY6</accession>
<organism evidence="2">
    <name type="scientific">Aspergillus flavus</name>
    <dbReference type="NCBI Taxonomy" id="5059"/>
    <lineage>
        <taxon>Eukaryota</taxon>
        <taxon>Fungi</taxon>
        <taxon>Dikarya</taxon>
        <taxon>Ascomycota</taxon>
        <taxon>Pezizomycotina</taxon>
        <taxon>Eurotiomycetes</taxon>
        <taxon>Eurotiomycetidae</taxon>
        <taxon>Eurotiales</taxon>
        <taxon>Aspergillaceae</taxon>
        <taxon>Aspergillus</taxon>
        <taxon>Aspergillus subgen. Circumdati</taxon>
    </lineage>
</organism>
<keyword evidence="1" id="KW-0472">Membrane</keyword>
<dbReference type="AlphaFoldDB" id="A0A5N6GBY6"/>
<keyword evidence="1" id="KW-1133">Transmembrane helix</keyword>
<feature type="transmembrane region" description="Helical" evidence="1">
    <location>
        <begin position="16"/>
        <end position="35"/>
    </location>
</feature>
<proteinExistence type="predicted"/>
<reference evidence="2" key="1">
    <citation type="submission" date="2019-04" db="EMBL/GenBank/DDBJ databases">
        <title>Friends and foes A comparative genomics study of 23 Aspergillus species from section Flavi.</title>
        <authorList>
            <consortium name="DOE Joint Genome Institute"/>
            <person name="Kjaerbolling I."/>
            <person name="Vesth T."/>
            <person name="Frisvad J.C."/>
            <person name="Nybo J.L."/>
            <person name="Theobald S."/>
            <person name="Kildgaard S."/>
            <person name="Isbrandt T."/>
            <person name="Kuo A."/>
            <person name="Sato A."/>
            <person name="Lyhne E.K."/>
            <person name="Kogle M.E."/>
            <person name="Wiebenga A."/>
            <person name="Kun R.S."/>
            <person name="Lubbers R.J."/>
            <person name="Makela M.R."/>
            <person name="Barry K."/>
            <person name="Chovatia M."/>
            <person name="Clum A."/>
            <person name="Daum C."/>
            <person name="Haridas S."/>
            <person name="He G."/>
            <person name="LaButti K."/>
            <person name="Lipzen A."/>
            <person name="Mondo S."/>
            <person name="Riley R."/>
            <person name="Salamov A."/>
            <person name="Simmons B.A."/>
            <person name="Magnuson J.K."/>
            <person name="Henrissat B."/>
            <person name="Mortensen U.H."/>
            <person name="Larsen T.O."/>
            <person name="Devries R.P."/>
            <person name="Grigoriev I.V."/>
            <person name="Machida M."/>
            <person name="Baker S.E."/>
            <person name="Andersen M.R."/>
        </authorList>
    </citation>
    <scope>NUCLEOTIDE SEQUENCE [LARGE SCALE GENOMIC DNA]</scope>
    <source>
        <strain evidence="2">CBS 121.62</strain>
    </source>
</reference>
<protein>
    <submittedName>
        <fullName evidence="2">Uncharacterized protein</fullName>
    </submittedName>
</protein>
<evidence type="ECO:0000313" key="2">
    <source>
        <dbReference type="EMBL" id="KAB8239961.1"/>
    </source>
</evidence>
<dbReference type="Proteomes" id="UP000325434">
    <property type="component" value="Unassembled WGS sequence"/>
</dbReference>
<gene>
    <name evidence="2" type="ORF">BDV35DRAFT_157714</name>
</gene>
<sequence length="76" mass="8547">MIRATQLSIGIRSTTGSIAILMTWRAFWFLIASLLPKHPGFNIKSWKSQELLADSGGRWFGDHLLRLLQYSGSGKI</sequence>
<keyword evidence="1" id="KW-0812">Transmembrane</keyword>
<evidence type="ECO:0000256" key="1">
    <source>
        <dbReference type="SAM" id="Phobius"/>
    </source>
</evidence>
<name>A0A5N6GBY6_ASPFL</name>